<evidence type="ECO:0000313" key="4">
    <source>
        <dbReference type="EMBL" id="CAK3836077.1"/>
    </source>
</evidence>
<feature type="region of interest" description="Disordered" evidence="2">
    <location>
        <begin position="241"/>
        <end position="305"/>
    </location>
</feature>
<name>A0AAI8YSZ5_9PEZI</name>
<keyword evidence="5" id="KW-1185">Reference proteome</keyword>
<protein>
    <submittedName>
        <fullName evidence="4">Acetolactate synthase</fullName>
    </submittedName>
</protein>
<dbReference type="GO" id="GO:0050660">
    <property type="term" value="F:flavin adenine dinucleotide binding"/>
    <property type="evidence" value="ECO:0007669"/>
    <property type="project" value="TreeGrafter"/>
</dbReference>
<dbReference type="InterPro" id="IPR029061">
    <property type="entry name" value="THDP-binding"/>
</dbReference>
<dbReference type="SUPFAM" id="SSF52518">
    <property type="entry name" value="Thiamin diphosphate-binding fold (THDP-binding)"/>
    <property type="match status" value="1"/>
</dbReference>
<feature type="domain" description="Thiamine pyrophosphate enzyme N-terminal TPP-binding" evidence="3">
    <location>
        <begin position="8"/>
        <end position="105"/>
    </location>
</feature>
<accession>A0AAI8YSZ5</accession>
<dbReference type="CDD" id="cd07035">
    <property type="entry name" value="TPP_PYR_POX_like"/>
    <property type="match status" value="1"/>
</dbReference>
<feature type="compositionally biased region" description="Low complexity" evidence="2">
    <location>
        <begin position="296"/>
        <end position="305"/>
    </location>
</feature>
<dbReference type="Gene3D" id="3.40.50.970">
    <property type="match status" value="1"/>
</dbReference>
<dbReference type="InterPro" id="IPR045229">
    <property type="entry name" value="TPP_enz"/>
</dbReference>
<dbReference type="GO" id="GO:0003984">
    <property type="term" value="F:acetolactate synthase activity"/>
    <property type="evidence" value="ECO:0007669"/>
    <property type="project" value="TreeGrafter"/>
</dbReference>
<dbReference type="GO" id="GO:0030976">
    <property type="term" value="F:thiamine pyrophosphate binding"/>
    <property type="evidence" value="ECO:0007669"/>
    <property type="project" value="InterPro"/>
</dbReference>
<sequence>MASHPRTNNVAYIFAVLGSDHPSLIEAYLQRQQASQPSPQLLNFQHEFPALSAADGYARVTGQPQCVLVHVDVGTAALGQALHNASTGRVPVLIFAGLAPSTLNGEIARLAVGACALVSGRAGSESARGALCKGWLNRAVMMATSGSPGPVDLTATREVLASSASEAVYRQKFPLGSCRLPGWASARRRRRDQRCAPLCIEPARHHTGYLGRNHAAVHTLIELADLLQGIRVLDSEMRYMSFPPPTTTPPSLSFSHNRRSNGSACNPRSRRDPRPRLRRPLDPNSSPTHPLRRKSSTSTSTPVKSGSKLFDLQATATFWADAAQALRQLVGFLTADRP</sequence>
<comment type="caution">
    <text evidence="4">The sequence shown here is derived from an EMBL/GenBank/DDBJ whole genome shotgun (WGS) entry which is preliminary data.</text>
</comment>
<comment type="similarity">
    <text evidence="1">Belongs to the TPP enzyme family.</text>
</comment>
<dbReference type="Proteomes" id="UP001296104">
    <property type="component" value="Unassembled WGS sequence"/>
</dbReference>
<gene>
    <name evidence="4" type="ORF">LECACI_7A001420</name>
</gene>
<evidence type="ECO:0000259" key="3">
    <source>
        <dbReference type="Pfam" id="PF02776"/>
    </source>
</evidence>
<dbReference type="PANTHER" id="PTHR18968">
    <property type="entry name" value="THIAMINE PYROPHOSPHATE ENZYMES"/>
    <property type="match status" value="1"/>
</dbReference>
<proteinExistence type="inferred from homology"/>
<dbReference type="InterPro" id="IPR012001">
    <property type="entry name" value="Thiamin_PyroP_enz_TPP-bd_dom"/>
</dbReference>
<organism evidence="4 5">
    <name type="scientific">Lecanosticta acicola</name>
    <dbReference type="NCBI Taxonomy" id="111012"/>
    <lineage>
        <taxon>Eukaryota</taxon>
        <taxon>Fungi</taxon>
        <taxon>Dikarya</taxon>
        <taxon>Ascomycota</taxon>
        <taxon>Pezizomycotina</taxon>
        <taxon>Dothideomycetes</taxon>
        <taxon>Dothideomycetidae</taxon>
        <taxon>Mycosphaerellales</taxon>
        <taxon>Mycosphaerellaceae</taxon>
        <taxon>Lecanosticta</taxon>
    </lineage>
</organism>
<dbReference type="GO" id="GO:0009097">
    <property type="term" value="P:isoleucine biosynthetic process"/>
    <property type="evidence" value="ECO:0007669"/>
    <property type="project" value="TreeGrafter"/>
</dbReference>
<evidence type="ECO:0000256" key="2">
    <source>
        <dbReference type="SAM" id="MobiDB-lite"/>
    </source>
</evidence>
<dbReference type="Pfam" id="PF02776">
    <property type="entry name" value="TPP_enzyme_N"/>
    <property type="match status" value="1"/>
</dbReference>
<dbReference type="PANTHER" id="PTHR18968:SF164">
    <property type="entry name" value="PYRUVATE DECARBOXYLASE"/>
    <property type="match status" value="1"/>
</dbReference>
<dbReference type="GO" id="GO:0009099">
    <property type="term" value="P:L-valine biosynthetic process"/>
    <property type="evidence" value="ECO:0007669"/>
    <property type="project" value="TreeGrafter"/>
</dbReference>
<dbReference type="AlphaFoldDB" id="A0AAI8YSZ5"/>
<evidence type="ECO:0000313" key="5">
    <source>
        <dbReference type="Proteomes" id="UP001296104"/>
    </source>
</evidence>
<reference evidence="4" key="1">
    <citation type="submission" date="2023-11" db="EMBL/GenBank/DDBJ databases">
        <authorList>
            <person name="Alioto T."/>
            <person name="Alioto T."/>
            <person name="Gomez Garrido J."/>
        </authorList>
    </citation>
    <scope>NUCLEOTIDE SEQUENCE</scope>
</reference>
<dbReference type="EMBL" id="CAVMBE010000005">
    <property type="protein sequence ID" value="CAK3836077.1"/>
    <property type="molecule type" value="Genomic_DNA"/>
</dbReference>
<feature type="compositionally biased region" description="Polar residues" evidence="2">
    <location>
        <begin position="251"/>
        <end position="264"/>
    </location>
</feature>
<dbReference type="GO" id="GO:0005948">
    <property type="term" value="C:acetolactate synthase complex"/>
    <property type="evidence" value="ECO:0007669"/>
    <property type="project" value="TreeGrafter"/>
</dbReference>
<feature type="compositionally biased region" description="Basic and acidic residues" evidence="2">
    <location>
        <begin position="269"/>
        <end position="281"/>
    </location>
</feature>
<evidence type="ECO:0000256" key="1">
    <source>
        <dbReference type="ARBA" id="ARBA00007812"/>
    </source>
</evidence>
<dbReference type="GO" id="GO:0005739">
    <property type="term" value="C:mitochondrion"/>
    <property type="evidence" value="ECO:0007669"/>
    <property type="project" value="TreeGrafter"/>
</dbReference>